<dbReference type="AlphaFoldDB" id="A0A2C9DBN5"/>
<keyword evidence="2" id="KW-1185">Reference proteome</keyword>
<protein>
    <submittedName>
        <fullName evidence="1">Uncharacterized protein</fullName>
    </submittedName>
</protein>
<sequence>MSFDLKTEEAKSFAFGFYRPAQIRGPISLARFSCSSRGDAGRYGRFWLYGSMLEELAENASTLRSLIKDISQSWAVCDDWGDKKLLSIMEVPPGAAVPAMIGQAKFQPKVSSARPTHHSYEGGATQLVIPVVDEYGQRVDPMLAGYITRKLATEEMLTSPRKYLENPWAVARRGKV</sequence>
<proteinExistence type="predicted"/>
<dbReference type="KEGG" id="hdi:HDIA_3590"/>
<evidence type="ECO:0000313" key="2">
    <source>
        <dbReference type="Proteomes" id="UP000223606"/>
    </source>
</evidence>
<evidence type="ECO:0000313" key="1">
    <source>
        <dbReference type="EMBL" id="SON57131.1"/>
    </source>
</evidence>
<accession>A0A2C9DBN5</accession>
<dbReference type="RefSeq" id="WP_099557430.1">
    <property type="nucleotide sequence ID" value="NZ_LT960614.1"/>
</dbReference>
<dbReference type="OrthoDB" id="8481144at2"/>
<dbReference type="Proteomes" id="UP000223606">
    <property type="component" value="Chromosome 1"/>
</dbReference>
<gene>
    <name evidence="1" type="ORF">HDIA_3590</name>
</gene>
<name>A0A2C9DBN5_9HYPH</name>
<reference evidence="2" key="1">
    <citation type="submission" date="2017-09" db="EMBL/GenBank/DDBJ databases">
        <title>Genome sequence of Nannocystis excedens DSM 71.</title>
        <authorList>
            <person name="Blom J."/>
        </authorList>
    </citation>
    <scope>NUCLEOTIDE SEQUENCE [LARGE SCALE GENOMIC DNA]</scope>
    <source>
        <strain evidence="2">type strain: E19</strain>
    </source>
</reference>
<dbReference type="EMBL" id="LT960614">
    <property type="protein sequence ID" value="SON57131.1"/>
    <property type="molecule type" value="Genomic_DNA"/>
</dbReference>
<organism evidence="1 2">
    <name type="scientific">Hartmannibacter diazotrophicus</name>
    <dbReference type="NCBI Taxonomy" id="1482074"/>
    <lineage>
        <taxon>Bacteria</taxon>
        <taxon>Pseudomonadati</taxon>
        <taxon>Pseudomonadota</taxon>
        <taxon>Alphaproteobacteria</taxon>
        <taxon>Hyphomicrobiales</taxon>
        <taxon>Pleomorphomonadaceae</taxon>
        <taxon>Hartmannibacter</taxon>
    </lineage>
</organism>